<evidence type="ECO:0000313" key="1">
    <source>
        <dbReference type="EMBL" id="AUN33306.1"/>
    </source>
</evidence>
<keyword evidence="2" id="KW-1185">Reference proteome</keyword>
<gene>
    <name evidence="1" type="ORF">C0V82_23325</name>
</gene>
<name>A0A2K9NKZ3_9PROT</name>
<dbReference type="AlphaFoldDB" id="A0A2K9NKZ3"/>
<dbReference type="KEGG" id="ncb:C0V82_23325"/>
<dbReference type="EMBL" id="CP025613">
    <property type="protein sequence ID" value="AUN33306.1"/>
    <property type="molecule type" value="Genomic_DNA"/>
</dbReference>
<geneLocation type="plasmid" evidence="1 2">
    <name>unnamed1</name>
</geneLocation>
<keyword evidence="1" id="KW-0614">Plasmid</keyword>
<reference evidence="1 2" key="1">
    <citation type="submission" date="2017-12" db="EMBL/GenBank/DDBJ databases">
        <title>Genomes of bacteria within cyanobacterial aggregates.</title>
        <authorList>
            <person name="Cai H."/>
        </authorList>
    </citation>
    <scope>NUCLEOTIDE SEQUENCE [LARGE SCALE GENOMIC DNA]</scope>
    <source>
        <strain evidence="1 2">TH16</strain>
        <plasmid evidence="1 2">unnamed1</plasmid>
    </source>
</reference>
<accession>A0A2K9NKZ3</accession>
<sequence>MMVIIDGMPRPATPEEVADILVKRAAAAVLRVPATVSQAQLRIALHRRGLLAAVEAAVRDTEDVELAIRWTAPTVERNSPLLVAVTSQLRLSSMDIDQIFREAATL</sequence>
<organism evidence="1 2">
    <name type="scientific">Niveispirillum cyanobacteriorum</name>
    <dbReference type="NCBI Taxonomy" id="1612173"/>
    <lineage>
        <taxon>Bacteria</taxon>
        <taxon>Pseudomonadati</taxon>
        <taxon>Pseudomonadota</taxon>
        <taxon>Alphaproteobacteria</taxon>
        <taxon>Rhodospirillales</taxon>
        <taxon>Azospirillaceae</taxon>
        <taxon>Niveispirillum</taxon>
    </lineage>
</organism>
<proteinExistence type="predicted"/>
<protein>
    <submittedName>
        <fullName evidence="1">Uncharacterized protein</fullName>
    </submittedName>
</protein>
<dbReference type="RefSeq" id="WP_102114822.1">
    <property type="nucleotide sequence ID" value="NZ_BMGN01000001.1"/>
</dbReference>
<dbReference type="Proteomes" id="UP000234752">
    <property type="component" value="Plasmid unnamed1"/>
</dbReference>
<evidence type="ECO:0000313" key="2">
    <source>
        <dbReference type="Proteomes" id="UP000234752"/>
    </source>
</evidence>